<evidence type="ECO:0000313" key="4">
    <source>
        <dbReference type="EMBL" id="KRU14672.1"/>
    </source>
</evidence>
<protein>
    <submittedName>
        <fullName evidence="3">Transposase for insertion sequence element IS904</fullName>
    </submittedName>
</protein>
<dbReference type="Proteomes" id="UP000030905">
    <property type="component" value="Chromosome"/>
</dbReference>
<evidence type="ECO:0000313" key="6">
    <source>
        <dbReference type="Proteomes" id="UP000028042"/>
    </source>
</evidence>
<evidence type="ECO:0000256" key="1">
    <source>
        <dbReference type="ARBA" id="ARBA00002286"/>
    </source>
</evidence>
<gene>
    <name evidence="3" type="primary">nisX2</name>
    <name evidence="3" type="ORF">CLPA_c32480</name>
    <name evidence="4" type="ORF">CP6013_03931</name>
    <name evidence="5" type="ORF">CP6013_04014</name>
</gene>
<dbReference type="Proteomes" id="UP000028042">
    <property type="component" value="Unassembled WGS sequence"/>
</dbReference>
<dbReference type="Pfam" id="PF00665">
    <property type="entry name" value="rve"/>
    <property type="match status" value="1"/>
</dbReference>
<reference evidence="4" key="2">
    <citation type="submission" date="2015-10" db="EMBL/GenBank/DDBJ databases">
        <title>Improved Draft Genome Sequence of Clostridium pasteurianum Strain ATCC 6013 (DSM 525) Using a Hybrid Next-Generation Sequencing Approach.</title>
        <authorList>
            <person name="Pyne M.E."/>
            <person name="Utturkar S.M."/>
            <person name="Brown S.D."/>
            <person name="Moo-Young M."/>
            <person name="Chung D.A."/>
            <person name="Chou P.C."/>
        </authorList>
    </citation>
    <scope>NUCLEOTIDE SEQUENCE</scope>
    <source>
        <strain evidence="4">ATCC 6013</strain>
    </source>
</reference>
<evidence type="ECO:0000313" key="3">
    <source>
        <dbReference type="EMBL" id="AJA53302.1"/>
    </source>
</evidence>
<dbReference type="GO" id="GO:0015074">
    <property type="term" value="P:DNA integration"/>
    <property type="evidence" value="ECO:0007669"/>
    <property type="project" value="InterPro"/>
</dbReference>
<evidence type="ECO:0000313" key="5">
    <source>
        <dbReference type="EMBL" id="KRU14755.1"/>
    </source>
</evidence>
<feature type="domain" description="Integrase catalytic" evidence="2">
    <location>
        <begin position="104"/>
        <end position="270"/>
    </location>
</feature>
<organism evidence="3 7">
    <name type="scientific">Clostridium pasteurianum DSM 525 = ATCC 6013</name>
    <dbReference type="NCBI Taxonomy" id="1262449"/>
    <lineage>
        <taxon>Bacteria</taxon>
        <taxon>Bacillati</taxon>
        <taxon>Bacillota</taxon>
        <taxon>Clostridia</taxon>
        <taxon>Eubacteriales</taxon>
        <taxon>Clostridiaceae</taxon>
        <taxon>Clostridium</taxon>
    </lineage>
</organism>
<dbReference type="InterPro" id="IPR050900">
    <property type="entry name" value="Transposase_IS3/IS150/IS904"/>
</dbReference>
<dbReference type="EMBL" id="JPGY02000001">
    <property type="protein sequence ID" value="KRU14672.1"/>
    <property type="molecule type" value="Genomic_DNA"/>
</dbReference>
<dbReference type="PANTHER" id="PTHR46889">
    <property type="entry name" value="TRANSPOSASE INSF FOR INSERTION SEQUENCE IS3B-RELATED"/>
    <property type="match status" value="1"/>
</dbReference>
<dbReference type="PROSITE" id="PS50994">
    <property type="entry name" value="INTEGRASE"/>
    <property type="match status" value="1"/>
</dbReference>
<dbReference type="PANTHER" id="PTHR46889:SF7">
    <property type="entry name" value="TRANSPOSASE FOR INSERTION SEQUENCE ELEMENT IS904"/>
    <property type="match status" value="1"/>
</dbReference>
<dbReference type="InterPro" id="IPR025948">
    <property type="entry name" value="HTH-like_dom"/>
</dbReference>
<proteinExistence type="predicted"/>
<dbReference type="InterPro" id="IPR036397">
    <property type="entry name" value="RNaseH_sf"/>
</dbReference>
<evidence type="ECO:0000259" key="2">
    <source>
        <dbReference type="PROSITE" id="PS50994"/>
    </source>
</evidence>
<dbReference type="PATRIC" id="fig|1262449.3.peg.3138"/>
<dbReference type="EMBL" id="JPGY02000001">
    <property type="protein sequence ID" value="KRU14755.1"/>
    <property type="molecule type" value="Genomic_DNA"/>
</dbReference>
<dbReference type="InterPro" id="IPR048020">
    <property type="entry name" value="Transpos_IS3"/>
</dbReference>
<dbReference type="SUPFAM" id="SSF53098">
    <property type="entry name" value="Ribonuclease H-like"/>
    <property type="match status" value="1"/>
</dbReference>
<reference evidence="3 7" key="1">
    <citation type="journal article" date="2015" name="Genome Announc.">
        <title>Complete Genome Sequence of the Nitrogen-Fixing and Solvent-Producing Clostridium pasteurianum DSM 525.</title>
        <authorList>
            <person name="Poehlein A."/>
            <person name="Grosse-Honebrink A."/>
            <person name="Zhang Y."/>
            <person name="Minton N.P."/>
            <person name="Daniel R."/>
        </authorList>
    </citation>
    <scope>NUCLEOTIDE SEQUENCE [LARGE SCALE GENOMIC DNA]</scope>
    <source>
        <strain evidence="3">DSM 525</strain>
        <strain evidence="7">DSM 525 / ATCC 6013</strain>
    </source>
</reference>
<dbReference type="GO" id="GO:0003676">
    <property type="term" value="F:nucleic acid binding"/>
    <property type="evidence" value="ECO:0007669"/>
    <property type="project" value="InterPro"/>
</dbReference>
<dbReference type="NCBIfam" id="NF033516">
    <property type="entry name" value="transpos_IS3"/>
    <property type="match status" value="1"/>
</dbReference>
<dbReference type="Pfam" id="PF13333">
    <property type="entry name" value="rve_2"/>
    <property type="match status" value="1"/>
</dbReference>
<dbReference type="InterPro" id="IPR012337">
    <property type="entry name" value="RNaseH-like_sf"/>
</dbReference>
<dbReference type="KEGG" id="cpae:CPAST_c32480"/>
<dbReference type="InterPro" id="IPR001584">
    <property type="entry name" value="Integrase_cat-core"/>
</dbReference>
<dbReference type="eggNOG" id="COG2801">
    <property type="taxonomic scope" value="Bacteria"/>
</dbReference>
<keyword evidence="7" id="KW-1185">Reference proteome</keyword>
<evidence type="ECO:0000313" key="7">
    <source>
        <dbReference type="Proteomes" id="UP000030905"/>
    </source>
</evidence>
<sequence length="273" mass="32237">MCKTLGISRAAYYKHLHRKPSKWEKEDKILDKKIYKEYKDSKGIYGAPKIREKLMKKGFNPSLKRVQRRMKKMNIKSIIIKKWKPYNTSKKRVEQKENLIKENFTASTINEKWLTDITYIYTLEDGWCYLASVFDCYSAKIIGWCFSKNIDASMALQAIKNAVNSQKPNYETLIIHSDLGSQYTSSEIEGYLNELGIRHSYSKKGYPYDNSPQESFHASLKKEEKLMNKYKNFYEAKICIFQYIEAWYNRKRIHSRSGFITPQQCEDIARKSA</sequence>
<accession>A0A0H3J764</accession>
<reference evidence="4 6" key="3">
    <citation type="journal article" name="Genome Announc.">
        <title>Improved Draft Genome Sequence of Clostridium pasteurianum Strain ATCC 6013 (DSM 525) Using a Hybrid Next-Generation Sequencing Approach.</title>
        <authorList>
            <person name="Pyne M.E."/>
            <person name="Utturkar S."/>
            <person name="Brown S.D."/>
            <person name="Moo-Young M."/>
            <person name="Chung D.A."/>
            <person name="Chou C.P."/>
        </authorList>
    </citation>
    <scope>NUCLEOTIDE SEQUENCE [LARGE SCALE GENOMIC DNA]</scope>
    <source>
        <strain evidence="4 6">ATCC 6013</strain>
    </source>
</reference>
<name>A0A0H3J764_CLOPA</name>
<dbReference type="AlphaFoldDB" id="A0A0H3J764"/>
<dbReference type="Pfam" id="PF13276">
    <property type="entry name" value="HTH_21"/>
    <property type="match status" value="1"/>
</dbReference>
<dbReference type="KEGG" id="cpat:CLPA_c32480"/>
<dbReference type="EMBL" id="CP009268">
    <property type="protein sequence ID" value="AJA53302.1"/>
    <property type="molecule type" value="Genomic_DNA"/>
</dbReference>
<dbReference type="Gene3D" id="3.30.420.10">
    <property type="entry name" value="Ribonuclease H-like superfamily/Ribonuclease H"/>
    <property type="match status" value="1"/>
</dbReference>
<comment type="function">
    <text evidence="1">Involved in the transposition of the insertion sequence.</text>
</comment>